<evidence type="ECO:0000313" key="3">
    <source>
        <dbReference type="Proteomes" id="UP000663827"/>
    </source>
</evidence>
<proteinExistence type="predicted"/>
<gene>
    <name evidence="2" type="ORF">RDB_LOCUS145015</name>
</gene>
<dbReference type="AlphaFoldDB" id="A0A8H3EAC8"/>
<accession>A0A8H3EAC8</accession>
<sequence>MMALLQGISPSLSLAIKWGTTESQSSGVIAWVDLDKGQSLTSWGDGLKSSLPPGIKDVLADLVETNSGDRPQLVHRQKYIYPPSRSARLATRIGLANGDKPILKAVERAHRFLACNYVPGNQVILAVSTSAEWEADLNIKAMQILARHMHDGTSPGNGEDGRRIPIYGVVAWKHAFGDRQSIITWSDELRSKLPPGISHMICWNPYGDFHSCSTTFDHDGAIASRELRFSKYNNSFELRTDVTKHILYYEQNGIPQWDEYQPVWTHVTSSCSREARDILPSEPIRPAGMYHHEIRKYRRLPGLKQGARVANYDTSELGKHSASIECHPNYHKVTQPGILRPEILLEGYETFLSALSNALAAADNIFKVIAEQYDLPYKPSVLITPPLAPTPLPSHTSQVAPEPEPRKKPTPEPEPEPEPEPAPPPRTYASAASLRSPRQHCQAPPRKPTAVKPLNPVRVVV</sequence>
<comment type="caution">
    <text evidence="2">The sequence shown here is derived from an EMBL/GenBank/DDBJ whole genome shotgun (WGS) entry which is preliminary data.</text>
</comment>
<dbReference type="Proteomes" id="UP000663827">
    <property type="component" value="Unassembled WGS sequence"/>
</dbReference>
<name>A0A8H3EAC8_9AGAM</name>
<feature type="region of interest" description="Disordered" evidence="1">
    <location>
        <begin position="388"/>
        <end position="461"/>
    </location>
</feature>
<protein>
    <submittedName>
        <fullName evidence="2">Uncharacterized protein</fullName>
    </submittedName>
</protein>
<organism evidence="2 3">
    <name type="scientific">Rhizoctonia solani</name>
    <dbReference type="NCBI Taxonomy" id="456999"/>
    <lineage>
        <taxon>Eukaryota</taxon>
        <taxon>Fungi</taxon>
        <taxon>Dikarya</taxon>
        <taxon>Basidiomycota</taxon>
        <taxon>Agaricomycotina</taxon>
        <taxon>Agaricomycetes</taxon>
        <taxon>Cantharellales</taxon>
        <taxon>Ceratobasidiaceae</taxon>
        <taxon>Rhizoctonia</taxon>
    </lineage>
</organism>
<evidence type="ECO:0000256" key="1">
    <source>
        <dbReference type="SAM" id="MobiDB-lite"/>
    </source>
</evidence>
<evidence type="ECO:0000313" key="2">
    <source>
        <dbReference type="EMBL" id="CAE7206734.1"/>
    </source>
</evidence>
<dbReference type="EMBL" id="CAJNJQ010003936">
    <property type="protein sequence ID" value="CAE7206734.1"/>
    <property type="molecule type" value="Genomic_DNA"/>
</dbReference>
<reference evidence="2" key="1">
    <citation type="submission" date="2021-01" db="EMBL/GenBank/DDBJ databases">
        <authorList>
            <person name="Kaushik A."/>
        </authorList>
    </citation>
    <scope>NUCLEOTIDE SEQUENCE</scope>
    <source>
        <strain evidence="2">AG5</strain>
    </source>
</reference>